<evidence type="ECO:0000256" key="1">
    <source>
        <dbReference type="ARBA" id="ARBA00022478"/>
    </source>
</evidence>
<dbReference type="Proteomes" id="UP000006919">
    <property type="component" value="Plasmid pRUMAL01"/>
</dbReference>
<dbReference type="GO" id="GO:0003677">
    <property type="term" value="F:DNA binding"/>
    <property type="evidence" value="ECO:0007669"/>
    <property type="project" value="UniProtKB-KW"/>
</dbReference>
<proteinExistence type="predicted"/>
<keyword evidence="11" id="KW-0804">Transcription</keyword>
<dbReference type="Pfam" id="PF08275">
    <property type="entry name" value="DNAG_N"/>
    <property type="match status" value="1"/>
</dbReference>
<dbReference type="InterPro" id="IPR036977">
    <property type="entry name" value="DNA_primase_Znf_CHC2"/>
</dbReference>
<dbReference type="NCBIfam" id="TIGR01391">
    <property type="entry name" value="dnaG"/>
    <property type="match status" value="1"/>
</dbReference>
<sequence length="389" mass="44590">MKNNSILKIISVKTSLKHIGNGLYRGKCPFCGAIQLYVFEKENCYHCFNCGKNGDQARFMNENKIHYKDAVGKKNHVIHTKPRDLKTFYELNYEAAKFFFERLFSKKENVCLDYLINKRGLTTETICNFRMGYADGNFTSLKEHMLGLGYTIEQLLQSSLVTVSKNDEIIDFFNNRAIFPFIDINGNIIGFGGRKLDGDNNFKYLNTKNTPCYTKNNFLFSLNYAVKNISKGETPILCEGNLDVISMHQAGFRTAVASCGTALTTKQALLLKRYSDEIIICYDNDDAGIAATEKAIDILESVGFTVYVISIRDAKDPDEFIKKFGAKQFYQLIRNDLKNSIFYRIEQLSQKYDLTDLDAQSYFIKDVTELSLRKNYDPEKAIKETFNFI</sequence>
<evidence type="ECO:0000256" key="5">
    <source>
        <dbReference type="ARBA" id="ARBA00022705"/>
    </source>
</evidence>
<dbReference type="InterPro" id="IPR002694">
    <property type="entry name" value="Znf_CHC2"/>
</dbReference>
<evidence type="ECO:0000313" key="13">
    <source>
        <dbReference type="EMBL" id="ADU24093.1"/>
    </source>
</evidence>
<dbReference type="Gene3D" id="3.90.580.10">
    <property type="entry name" value="Zinc finger, CHC2-type domain"/>
    <property type="match status" value="1"/>
</dbReference>
<keyword evidence="6" id="KW-0479">Metal-binding</keyword>
<dbReference type="RefSeq" id="WP_013483641.1">
    <property type="nucleotide sequence ID" value="NC_014824.1"/>
</dbReference>
<dbReference type="GO" id="GO:0003899">
    <property type="term" value="F:DNA-directed RNA polymerase activity"/>
    <property type="evidence" value="ECO:0007669"/>
    <property type="project" value="InterPro"/>
</dbReference>
<keyword evidence="1" id="KW-0240">DNA-directed RNA polymerase</keyword>
<keyword evidence="2" id="KW-0639">Primosome</keyword>
<dbReference type="Pfam" id="PF01807">
    <property type="entry name" value="Zn_ribbon_DnaG"/>
    <property type="match status" value="1"/>
</dbReference>
<evidence type="ECO:0000259" key="12">
    <source>
        <dbReference type="PROSITE" id="PS50880"/>
    </source>
</evidence>
<keyword evidence="7" id="KW-0863">Zinc-finger</keyword>
<evidence type="ECO:0000256" key="6">
    <source>
        <dbReference type="ARBA" id="ARBA00022723"/>
    </source>
</evidence>
<dbReference type="GO" id="GO:0006269">
    <property type="term" value="P:DNA replication, synthesis of primer"/>
    <property type="evidence" value="ECO:0007669"/>
    <property type="project" value="UniProtKB-KW"/>
</dbReference>
<dbReference type="Pfam" id="PF13155">
    <property type="entry name" value="Toprim_2"/>
    <property type="match status" value="1"/>
</dbReference>
<dbReference type="Gene3D" id="3.90.980.10">
    <property type="entry name" value="DNA primase, catalytic core, N-terminal domain"/>
    <property type="match status" value="1"/>
</dbReference>
<keyword evidence="8" id="KW-0862">Zinc</keyword>
<evidence type="ECO:0000256" key="4">
    <source>
        <dbReference type="ARBA" id="ARBA00022695"/>
    </source>
</evidence>
<feature type="domain" description="Toprim" evidence="12">
    <location>
        <begin position="233"/>
        <end position="314"/>
    </location>
</feature>
<name>E6UK97_RUMA7</name>
<dbReference type="EMBL" id="CP002404">
    <property type="protein sequence ID" value="ADU24093.1"/>
    <property type="molecule type" value="Genomic_DNA"/>
</dbReference>
<reference evidence="14" key="1">
    <citation type="journal article" date="2011" name="J. Bacteriol.">
        <title>Complete genome of the cellulolytic ruminal bacterium Ruminococcus albus 7.</title>
        <authorList>
            <person name="Suen G."/>
            <person name="Stevenson D.M."/>
            <person name="Bruce D.C."/>
            <person name="Chertkov O."/>
            <person name="Copeland A."/>
            <person name="Cheng J.F."/>
            <person name="Detter C."/>
            <person name="Detter J.C."/>
            <person name="Goodwin L.A."/>
            <person name="Han C.S."/>
            <person name="Hauser L.J."/>
            <person name="Ivanova N.N."/>
            <person name="Kyrpides N.C."/>
            <person name="Land M.L."/>
            <person name="Lapidus A."/>
            <person name="Lucas S."/>
            <person name="Ovchinnikova G."/>
            <person name="Pitluck S."/>
            <person name="Tapia R."/>
            <person name="Woyke T."/>
            <person name="Boyum J."/>
            <person name="Mead D."/>
            <person name="Weimer P.J."/>
        </authorList>
    </citation>
    <scope>NUCLEOTIDE SEQUENCE [LARGE SCALE GENOMIC DNA]</scope>
    <source>
        <strain evidence="14">ATCC 27210 / DSM 20455 / JCM 14654 / NCDO 2250 / 7</strain>
        <plasmid evidence="14">pRUMAL01</plasmid>
    </source>
</reference>
<evidence type="ECO:0000256" key="7">
    <source>
        <dbReference type="ARBA" id="ARBA00022771"/>
    </source>
</evidence>
<dbReference type="PANTHER" id="PTHR30313:SF2">
    <property type="entry name" value="DNA PRIMASE"/>
    <property type="match status" value="1"/>
</dbReference>
<dbReference type="AlphaFoldDB" id="E6UK97"/>
<dbReference type="KEGG" id="ral:Rumal_3654"/>
<dbReference type="SUPFAM" id="SSF56731">
    <property type="entry name" value="DNA primase core"/>
    <property type="match status" value="1"/>
</dbReference>
<dbReference type="OrthoDB" id="9803773at2"/>
<dbReference type="SMART" id="SM00493">
    <property type="entry name" value="TOPRIM"/>
    <property type="match status" value="1"/>
</dbReference>
<dbReference type="InterPro" id="IPR006171">
    <property type="entry name" value="TOPRIM_dom"/>
</dbReference>
<organism evidence="13 14">
    <name type="scientific">Ruminococcus albus (strain ATCC 27210 / DSM 20455 / JCM 14654 / NCDO 2250 / 7)</name>
    <dbReference type="NCBI Taxonomy" id="697329"/>
    <lineage>
        <taxon>Bacteria</taxon>
        <taxon>Bacillati</taxon>
        <taxon>Bacillota</taxon>
        <taxon>Clostridia</taxon>
        <taxon>Eubacteriales</taxon>
        <taxon>Oscillospiraceae</taxon>
        <taxon>Ruminococcus</taxon>
    </lineage>
</organism>
<dbReference type="SUPFAM" id="SSF57783">
    <property type="entry name" value="Zinc beta-ribbon"/>
    <property type="match status" value="1"/>
</dbReference>
<evidence type="ECO:0000256" key="11">
    <source>
        <dbReference type="ARBA" id="ARBA00023163"/>
    </source>
</evidence>
<keyword evidence="10" id="KW-0238">DNA-binding</keyword>
<dbReference type="GO" id="GO:0005737">
    <property type="term" value="C:cytoplasm"/>
    <property type="evidence" value="ECO:0007669"/>
    <property type="project" value="TreeGrafter"/>
</dbReference>
<keyword evidence="13" id="KW-0614">Plasmid</keyword>
<keyword evidence="5" id="KW-0235">DNA replication</keyword>
<dbReference type="GO" id="GO:0000428">
    <property type="term" value="C:DNA-directed RNA polymerase complex"/>
    <property type="evidence" value="ECO:0007669"/>
    <property type="project" value="UniProtKB-KW"/>
</dbReference>
<protein>
    <submittedName>
        <fullName evidence="13">DNA primase catalytic core domain</fullName>
    </submittedName>
</protein>
<keyword evidence="4" id="KW-0548">Nucleotidyltransferase</keyword>
<dbReference type="InterPro" id="IPR037068">
    <property type="entry name" value="DNA_primase_core_N_sf"/>
</dbReference>
<evidence type="ECO:0000256" key="10">
    <source>
        <dbReference type="ARBA" id="ARBA00023125"/>
    </source>
</evidence>
<evidence type="ECO:0000256" key="9">
    <source>
        <dbReference type="ARBA" id="ARBA00022842"/>
    </source>
</evidence>
<gene>
    <name evidence="13" type="ordered locus">Rumal_3654</name>
</gene>
<evidence type="ECO:0000256" key="8">
    <source>
        <dbReference type="ARBA" id="ARBA00022833"/>
    </source>
</evidence>
<evidence type="ECO:0000256" key="3">
    <source>
        <dbReference type="ARBA" id="ARBA00022679"/>
    </source>
</evidence>
<dbReference type="Gene3D" id="3.40.1360.10">
    <property type="match status" value="1"/>
</dbReference>
<dbReference type="CDD" id="cd03364">
    <property type="entry name" value="TOPRIM_DnaG_primases"/>
    <property type="match status" value="1"/>
</dbReference>
<dbReference type="GO" id="GO:0008270">
    <property type="term" value="F:zinc ion binding"/>
    <property type="evidence" value="ECO:0007669"/>
    <property type="project" value="UniProtKB-KW"/>
</dbReference>
<keyword evidence="3" id="KW-0808">Transferase</keyword>
<dbReference type="InterPro" id="IPR050219">
    <property type="entry name" value="DnaG_primase"/>
</dbReference>
<accession>E6UK97</accession>
<keyword evidence="9" id="KW-0460">Magnesium</keyword>
<geneLocation type="plasmid" evidence="13 14">
    <name>pRUMAL01</name>
</geneLocation>
<dbReference type="InterPro" id="IPR013264">
    <property type="entry name" value="DNAG_N"/>
</dbReference>
<dbReference type="HOGENOM" id="CLU_013501_3_2_9"/>
<evidence type="ECO:0000256" key="2">
    <source>
        <dbReference type="ARBA" id="ARBA00022515"/>
    </source>
</evidence>
<dbReference type="PROSITE" id="PS50880">
    <property type="entry name" value="TOPRIM"/>
    <property type="match status" value="1"/>
</dbReference>
<evidence type="ECO:0000313" key="14">
    <source>
        <dbReference type="Proteomes" id="UP000006919"/>
    </source>
</evidence>
<dbReference type="eggNOG" id="COG0358">
    <property type="taxonomic scope" value="Bacteria"/>
</dbReference>
<dbReference type="GO" id="GO:1990077">
    <property type="term" value="C:primosome complex"/>
    <property type="evidence" value="ECO:0007669"/>
    <property type="project" value="UniProtKB-KW"/>
</dbReference>
<dbReference type="PANTHER" id="PTHR30313">
    <property type="entry name" value="DNA PRIMASE"/>
    <property type="match status" value="1"/>
</dbReference>
<dbReference type="InterPro" id="IPR034151">
    <property type="entry name" value="TOPRIM_DnaG_bac"/>
</dbReference>
<dbReference type="InterPro" id="IPR006295">
    <property type="entry name" value="DNA_primase_DnaG"/>
</dbReference>